<organism evidence="3 4">
    <name type="scientific">Actinoallomurus iriomotensis</name>
    <dbReference type="NCBI Taxonomy" id="478107"/>
    <lineage>
        <taxon>Bacteria</taxon>
        <taxon>Bacillati</taxon>
        <taxon>Actinomycetota</taxon>
        <taxon>Actinomycetes</taxon>
        <taxon>Streptosporangiales</taxon>
        <taxon>Thermomonosporaceae</taxon>
        <taxon>Actinoallomurus</taxon>
    </lineage>
</organism>
<reference evidence="3" key="1">
    <citation type="submission" date="2023-03" db="EMBL/GenBank/DDBJ databases">
        <title>Actinoallomurus iriomotensis NBRC 103684.</title>
        <authorList>
            <person name="Ichikawa N."/>
            <person name="Sato H."/>
            <person name="Tonouchi N."/>
        </authorList>
    </citation>
    <scope>NUCLEOTIDE SEQUENCE</scope>
    <source>
        <strain evidence="3">NBRC 103684</strain>
    </source>
</reference>
<proteinExistence type="predicted"/>
<gene>
    <name evidence="3" type="ORF">Airi02_014730</name>
</gene>
<evidence type="ECO:0000313" key="4">
    <source>
        <dbReference type="Proteomes" id="UP001165074"/>
    </source>
</evidence>
<dbReference type="EMBL" id="BSTK01000002">
    <property type="protein sequence ID" value="GLY83543.1"/>
    <property type="molecule type" value="Genomic_DNA"/>
</dbReference>
<feature type="compositionally biased region" description="Polar residues" evidence="1">
    <location>
        <begin position="104"/>
        <end position="122"/>
    </location>
</feature>
<keyword evidence="2" id="KW-0472">Membrane</keyword>
<comment type="caution">
    <text evidence="3">The sequence shown here is derived from an EMBL/GenBank/DDBJ whole genome shotgun (WGS) entry which is preliminary data.</text>
</comment>
<evidence type="ECO:0000256" key="2">
    <source>
        <dbReference type="SAM" id="Phobius"/>
    </source>
</evidence>
<evidence type="ECO:0000256" key="1">
    <source>
        <dbReference type="SAM" id="MobiDB-lite"/>
    </source>
</evidence>
<feature type="transmembrane region" description="Helical" evidence="2">
    <location>
        <begin position="31"/>
        <end position="50"/>
    </location>
</feature>
<name>A0A9W6VSM9_9ACTN</name>
<dbReference type="Proteomes" id="UP001165074">
    <property type="component" value="Unassembled WGS sequence"/>
</dbReference>
<evidence type="ECO:0000313" key="3">
    <source>
        <dbReference type="EMBL" id="GLY83543.1"/>
    </source>
</evidence>
<feature type="compositionally biased region" description="Pro residues" evidence="1">
    <location>
        <begin position="84"/>
        <end position="102"/>
    </location>
</feature>
<keyword evidence="2" id="KW-0812">Transmembrane</keyword>
<feature type="compositionally biased region" description="Pro residues" evidence="1">
    <location>
        <begin position="54"/>
        <end position="76"/>
    </location>
</feature>
<protein>
    <submittedName>
        <fullName evidence="3">Uncharacterized protein</fullName>
    </submittedName>
</protein>
<keyword evidence="4" id="KW-1185">Reference proteome</keyword>
<dbReference type="AlphaFoldDB" id="A0A9W6VSM9"/>
<accession>A0A9W6VSM9</accession>
<keyword evidence="2" id="KW-1133">Transmembrane helix</keyword>
<feature type="region of interest" description="Disordered" evidence="1">
    <location>
        <begin position="52"/>
        <end position="122"/>
    </location>
</feature>
<sequence length="122" mass="12527">MGLVRGTSTHDIQVQFGISVSDTALYSALDWVAILLVPVVAGGLTAIFALRTPKPSPAGPVPAAPYGPGQPAPPQYRQPATPFSNPPANPAVPPAAPNPVAPPQSLTETWHSGSNSNHPQNP</sequence>